<gene>
    <name evidence="6" type="ORF">FYJ34_02485</name>
</gene>
<dbReference type="CDD" id="cd07777">
    <property type="entry name" value="ASKHA_NBD_FGGY_SHK"/>
    <property type="match status" value="1"/>
</dbReference>
<proteinExistence type="inferred from homology"/>
<evidence type="ECO:0000256" key="2">
    <source>
        <dbReference type="ARBA" id="ARBA00022679"/>
    </source>
</evidence>
<evidence type="ECO:0000313" key="6">
    <source>
        <dbReference type="EMBL" id="MSR93176.1"/>
    </source>
</evidence>
<feature type="domain" description="Carbohydrate kinase FGGY N-terminal" evidence="4">
    <location>
        <begin position="3"/>
        <end position="233"/>
    </location>
</feature>
<accession>A0A6N7V018</accession>
<organism evidence="6 7">
    <name type="scientific">Suipraeoptans intestinalis</name>
    <dbReference type="NCBI Taxonomy" id="2606628"/>
    <lineage>
        <taxon>Bacteria</taxon>
        <taxon>Bacillati</taxon>
        <taxon>Bacillota</taxon>
        <taxon>Clostridia</taxon>
        <taxon>Lachnospirales</taxon>
        <taxon>Lachnospiraceae</taxon>
        <taxon>Suipraeoptans</taxon>
    </lineage>
</organism>
<comment type="caution">
    <text evidence="6">The sequence shown here is derived from an EMBL/GenBank/DDBJ whole genome shotgun (WGS) entry which is preliminary data.</text>
</comment>
<keyword evidence="3" id="KW-0418">Kinase</keyword>
<keyword evidence="2" id="KW-0808">Transferase</keyword>
<dbReference type="InterPro" id="IPR043129">
    <property type="entry name" value="ATPase_NBD"/>
</dbReference>
<evidence type="ECO:0000259" key="5">
    <source>
        <dbReference type="Pfam" id="PF02782"/>
    </source>
</evidence>
<dbReference type="GO" id="GO:0006071">
    <property type="term" value="P:glycerol metabolic process"/>
    <property type="evidence" value="ECO:0007669"/>
    <property type="project" value="TreeGrafter"/>
</dbReference>
<dbReference type="GO" id="GO:0005829">
    <property type="term" value="C:cytosol"/>
    <property type="evidence" value="ECO:0007669"/>
    <property type="project" value="TreeGrafter"/>
</dbReference>
<name>A0A6N7V018_9FIRM</name>
<dbReference type="EMBL" id="VULY01000018">
    <property type="protein sequence ID" value="MSR93176.1"/>
    <property type="molecule type" value="Genomic_DNA"/>
</dbReference>
<dbReference type="InterPro" id="IPR000577">
    <property type="entry name" value="Carb_kinase_FGGY"/>
</dbReference>
<evidence type="ECO:0000256" key="3">
    <source>
        <dbReference type="ARBA" id="ARBA00022777"/>
    </source>
</evidence>
<dbReference type="PIRSF" id="PIRSF000538">
    <property type="entry name" value="GlpK"/>
    <property type="match status" value="1"/>
</dbReference>
<dbReference type="Proteomes" id="UP000434409">
    <property type="component" value="Unassembled WGS sequence"/>
</dbReference>
<dbReference type="AlphaFoldDB" id="A0A6N7V018"/>
<evidence type="ECO:0008006" key="8">
    <source>
        <dbReference type="Google" id="ProtNLM"/>
    </source>
</evidence>
<dbReference type="SUPFAM" id="SSF53067">
    <property type="entry name" value="Actin-like ATPase domain"/>
    <property type="match status" value="2"/>
</dbReference>
<sequence length="436" mass="48088">MKIIGIDIGTTSISMVLIDWEKRELLASRTIHHQSFLEGKEPGEKIQDPEKIWRLVKETLDELICQQGQPEAIGLTGQMHGILYVDGRGEAVTPLYTWQDERGLRPLEEGKSSVDILREATGSAAAGYGLVTHLYLQKTGQIPGQAKRIAGISDYVAMKLCGLTEPAIGMDMAASWGGFQLEAGEFCREKLTQTGMDLSYLPRVEKEQFLVGKTREGIPVMGAIGDNQASFLGAVEDVYDTVLINVGTGSQISFVSRNYVEGDGTIELRPCMKDGYLLAGSSLCGGRAYALLEQFYREVTGNRQESCYETMYRDAETFLQEQGMEQAWKVRTTFSGTRKDPGQTGEISGITVKNFHPGAMTVGVIRGILEELYQQYESMCRLTGRRAGRLAGSGNGLRQNPLMQKMAEELFQLKLEIPRYREEAACGAAFCAGKLL</sequence>
<dbReference type="PANTHER" id="PTHR10196">
    <property type="entry name" value="SUGAR KINASE"/>
    <property type="match status" value="1"/>
</dbReference>
<evidence type="ECO:0000313" key="7">
    <source>
        <dbReference type="Proteomes" id="UP000434409"/>
    </source>
</evidence>
<protein>
    <recommendedName>
        <fullName evidence="8">Glycerol kinase</fullName>
    </recommendedName>
</protein>
<keyword evidence="7" id="KW-1185">Reference proteome</keyword>
<dbReference type="Pfam" id="PF02782">
    <property type="entry name" value="FGGY_C"/>
    <property type="match status" value="1"/>
</dbReference>
<dbReference type="Gene3D" id="3.30.420.40">
    <property type="match status" value="2"/>
</dbReference>
<feature type="domain" description="Carbohydrate kinase FGGY C-terminal" evidence="5">
    <location>
        <begin position="243"/>
        <end position="433"/>
    </location>
</feature>
<dbReference type="RefSeq" id="WP_154475989.1">
    <property type="nucleotide sequence ID" value="NZ_JAXFXH010000020.1"/>
</dbReference>
<dbReference type="GO" id="GO:0050277">
    <property type="term" value="F:sedoheptulokinase activity"/>
    <property type="evidence" value="ECO:0007669"/>
    <property type="project" value="TreeGrafter"/>
</dbReference>
<comment type="similarity">
    <text evidence="1">Belongs to the FGGY kinase family.</text>
</comment>
<dbReference type="InterPro" id="IPR018485">
    <property type="entry name" value="FGGY_C"/>
</dbReference>
<evidence type="ECO:0000256" key="1">
    <source>
        <dbReference type="ARBA" id="ARBA00009156"/>
    </source>
</evidence>
<evidence type="ECO:0000259" key="4">
    <source>
        <dbReference type="Pfam" id="PF00370"/>
    </source>
</evidence>
<dbReference type="InterPro" id="IPR018484">
    <property type="entry name" value="FGGY_N"/>
</dbReference>
<reference evidence="6 7" key="1">
    <citation type="submission" date="2019-08" db="EMBL/GenBank/DDBJ databases">
        <title>In-depth cultivation of the pig gut microbiome towards novel bacterial diversity and tailored functional studies.</title>
        <authorList>
            <person name="Wylensek D."/>
            <person name="Hitch T.C.A."/>
            <person name="Clavel T."/>
        </authorList>
    </citation>
    <scope>NUCLEOTIDE SEQUENCE [LARGE SCALE GENOMIC DNA]</scope>
    <source>
        <strain evidence="6 7">68-1-5</strain>
    </source>
</reference>
<dbReference type="Pfam" id="PF00370">
    <property type="entry name" value="FGGY_N"/>
    <property type="match status" value="1"/>
</dbReference>
<dbReference type="PANTHER" id="PTHR10196:SF67">
    <property type="entry name" value="SEDOHEPTULOKINASE"/>
    <property type="match status" value="1"/>
</dbReference>